<dbReference type="Proteomes" id="UP000832011">
    <property type="component" value="Chromosome"/>
</dbReference>
<evidence type="ECO:0000313" key="1">
    <source>
        <dbReference type="EMBL" id="UOO91299.1"/>
    </source>
</evidence>
<accession>A0ABY4E6A0</accession>
<reference evidence="1 2" key="1">
    <citation type="journal article" date="2022" name="Res Sq">
        <title>Evolution of multicellular longitudinally dividing oral cavity symbionts (Neisseriaceae).</title>
        <authorList>
            <person name="Nyongesa S."/>
            <person name="Weber P."/>
            <person name="Bernet E."/>
            <person name="Pullido F."/>
            <person name="Nieckarz M."/>
            <person name="Delaby M."/>
            <person name="Nieves C."/>
            <person name="Viehboeck T."/>
            <person name="Krause N."/>
            <person name="Rivera-Millot A."/>
            <person name="Nakamura A."/>
            <person name="Vischer N."/>
            <person name="VanNieuwenhze M."/>
            <person name="Brun Y."/>
            <person name="Cava F."/>
            <person name="Bulgheresi S."/>
            <person name="Veyrier F."/>
        </authorList>
    </citation>
    <scope>NUCLEOTIDE SEQUENCE [LARGE SCALE GENOMIC DNA]</scope>
    <source>
        <strain evidence="1 2">SN4</strain>
    </source>
</reference>
<organism evidence="1 2">
    <name type="scientific">Vitreoscilla massiliensis</name>
    <dbReference type="NCBI Taxonomy" id="1689272"/>
    <lineage>
        <taxon>Bacteria</taxon>
        <taxon>Pseudomonadati</taxon>
        <taxon>Pseudomonadota</taxon>
        <taxon>Betaproteobacteria</taxon>
        <taxon>Neisseriales</taxon>
        <taxon>Neisseriaceae</taxon>
        <taxon>Vitreoscilla</taxon>
    </lineage>
</organism>
<dbReference type="EMBL" id="CP091511">
    <property type="protein sequence ID" value="UOO91299.1"/>
    <property type="molecule type" value="Genomic_DNA"/>
</dbReference>
<protein>
    <submittedName>
        <fullName evidence="1">Uncharacterized protein</fullName>
    </submittedName>
</protein>
<dbReference type="Gene3D" id="2.60.40.2070">
    <property type="match status" value="1"/>
</dbReference>
<gene>
    <name evidence="1" type="ORF">LVJ82_16690</name>
</gene>
<dbReference type="InterPro" id="IPR043142">
    <property type="entry name" value="PapC-like_C_sf"/>
</dbReference>
<proteinExistence type="predicted"/>
<name>A0ABY4E6A0_9NEIS</name>
<sequence length="53" mass="5907">MVGQGNQLYVRVSKVQGVLRIANAACKIVYDISDVSEQDQLIRLRGVCRNEEA</sequence>
<evidence type="ECO:0000313" key="2">
    <source>
        <dbReference type="Proteomes" id="UP000832011"/>
    </source>
</evidence>
<keyword evidence="2" id="KW-1185">Reference proteome</keyword>
<dbReference type="RefSeq" id="WP_234333146.1">
    <property type="nucleotide sequence ID" value="NZ_CP091511.1"/>
</dbReference>